<feature type="region of interest" description="Disordered" evidence="1">
    <location>
        <begin position="1"/>
        <end position="22"/>
    </location>
</feature>
<accession>A0A0E9RLB9</accession>
<evidence type="ECO:0000313" key="2">
    <source>
        <dbReference type="EMBL" id="JAH29884.1"/>
    </source>
</evidence>
<reference evidence="2" key="2">
    <citation type="journal article" date="2015" name="Fish Shellfish Immunol.">
        <title>Early steps in the European eel (Anguilla anguilla)-Vibrio vulnificus interaction in the gills: Role of the RtxA13 toxin.</title>
        <authorList>
            <person name="Callol A."/>
            <person name="Pajuelo D."/>
            <person name="Ebbesson L."/>
            <person name="Teles M."/>
            <person name="MacKenzie S."/>
            <person name="Amaro C."/>
        </authorList>
    </citation>
    <scope>NUCLEOTIDE SEQUENCE</scope>
</reference>
<evidence type="ECO:0000256" key="1">
    <source>
        <dbReference type="SAM" id="MobiDB-lite"/>
    </source>
</evidence>
<sequence length="49" mass="5274">MYATDTVARGRLEGAETTAYSGPGDVLQPNLSLYGVLWEGVKSQFPVPM</sequence>
<proteinExistence type="predicted"/>
<dbReference type="EMBL" id="GBXM01078693">
    <property type="protein sequence ID" value="JAH29884.1"/>
    <property type="molecule type" value="Transcribed_RNA"/>
</dbReference>
<organism evidence="2">
    <name type="scientific">Anguilla anguilla</name>
    <name type="common">European freshwater eel</name>
    <name type="synonym">Muraena anguilla</name>
    <dbReference type="NCBI Taxonomy" id="7936"/>
    <lineage>
        <taxon>Eukaryota</taxon>
        <taxon>Metazoa</taxon>
        <taxon>Chordata</taxon>
        <taxon>Craniata</taxon>
        <taxon>Vertebrata</taxon>
        <taxon>Euteleostomi</taxon>
        <taxon>Actinopterygii</taxon>
        <taxon>Neopterygii</taxon>
        <taxon>Teleostei</taxon>
        <taxon>Anguilliformes</taxon>
        <taxon>Anguillidae</taxon>
        <taxon>Anguilla</taxon>
    </lineage>
</organism>
<protein>
    <submittedName>
        <fullName evidence="2">Uncharacterized protein</fullName>
    </submittedName>
</protein>
<name>A0A0E9RLB9_ANGAN</name>
<reference evidence="2" key="1">
    <citation type="submission" date="2014-11" db="EMBL/GenBank/DDBJ databases">
        <authorList>
            <person name="Amaro Gonzalez C."/>
        </authorList>
    </citation>
    <scope>NUCLEOTIDE SEQUENCE</scope>
</reference>
<dbReference type="AlphaFoldDB" id="A0A0E9RLB9"/>